<evidence type="ECO:0000313" key="2">
    <source>
        <dbReference type="EMBL" id="KAL1275597.1"/>
    </source>
</evidence>
<evidence type="ECO:0000256" key="1">
    <source>
        <dbReference type="SAM" id="MobiDB-lite"/>
    </source>
</evidence>
<proteinExistence type="predicted"/>
<dbReference type="Proteomes" id="UP001558613">
    <property type="component" value="Unassembled WGS sequence"/>
</dbReference>
<keyword evidence="3" id="KW-1185">Reference proteome</keyword>
<organism evidence="2 3">
    <name type="scientific">Cirrhinus molitorella</name>
    <name type="common">mud carp</name>
    <dbReference type="NCBI Taxonomy" id="172907"/>
    <lineage>
        <taxon>Eukaryota</taxon>
        <taxon>Metazoa</taxon>
        <taxon>Chordata</taxon>
        <taxon>Craniata</taxon>
        <taxon>Vertebrata</taxon>
        <taxon>Euteleostomi</taxon>
        <taxon>Actinopterygii</taxon>
        <taxon>Neopterygii</taxon>
        <taxon>Teleostei</taxon>
        <taxon>Ostariophysi</taxon>
        <taxon>Cypriniformes</taxon>
        <taxon>Cyprinidae</taxon>
        <taxon>Labeoninae</taxon>
        <taxon>Labeonini</taxon>
        <taxon>Cirrhinus</taxon>
    </lineage>
</organism>
<feature type="region of interest" description="Disordered" evidence="1">
    <location>
        <begin position="1"/>
        <end position="30"/>
    </location>
</feature>
<comment type="caution">
    <text evidence="2">The sequence shown here is derived from an EMBL/GenBank/DDBJ whole genome shotgun (WGS) entry which is preliminary data.</text>
</comment>
<name>A0ABR3NF60_9TELE</name>
<dbReference type="EMBL" id="JAYMGO010000004">
    <property type="protein sequence ID" value="KAL1275597.1"/>
    <property type="molecule type" value="Genomic_DNA"/>
</dbReference>
<reference evidence="2 3" key="1">
    <citation type="submission" date="2023-09" db="EMBL/GenBank/DDBJ databases">
        <authorList>
            <person name="Wang M."/>
        </authorList>
    </citation>
    <scope>NUCLEOTIDE SEQUENCE [LARGE SCALE GENOMIC DNA]</scope>
    <source>
        <strain evidence="2">GT-2023</strain>
        <tissue evidence="2">Liver</tissue>
    </source>
</reference>
<gene>
    <name evidence="2" type="ORF">QQF64_035220</name>
</gene>
<protein>
    <submittedName>
        <fullName evidence="2">Uncharacterized protein</fullName>
    </submittedName>
</protein>
<sequence>MELKSTRGQVDTSAVLSQSTSQPEREKSAGNLEVDVLSSTFDCIQPCVNRQPCDQPMVGIIIGKEQQKAVSGTCSIKYPEVSACCDALLVVTKPVERLEVLPANVLGTRDRMPHFLFTAVWSSPGQSKETCTRTALELPEDTKHR</sequence>
<accession>A0ABR3NF60</accession>
<feature type="compositionally biased region" description="Polar residues" evidence="1">
    <location>
        <begin position="1"/>
        <end position="22"/>
    </location>
</feature>
<evidence type="ECO:0000313" key="3">
    <source>
        <dbReference type="Proteomes" id="UP001558613"/>
    </source>
</evidence>